<protein>
    <submittedName>
        <fullName evidence="2">ImpE protein</fullName>
    </submittedName>
</protein>
<sequence>MLAEGYLRDGKLDEAFAELKKAVQQDPANEKYRVFLFQMLTVLGKWDSALSQLEIAGELDAGNLAMVQAYREAIKCEKTRARVFAGQTSPMIFGEPDRWLALMIEALKLAANGQHAKAESLRAEAFESAPTTAGTLELTGDHRHQFDWIADADPRLGPVLEGLLNGQYYWIPFHRIAHIEIEAPSDLRDFVWTPVHFTWANGGESFGMIPTRYCGSESIDDPLVRLSRKTDWQPVADADSELAIGIGQRMLATDADEYALLDVRKITLNVELESDEQAESDEDQSSDVPSGDD</sequence>
<dbReference type="RefSeq" id="WP_145385847.1">
    <property type="nucleotide sequence ID" value="NZ_CP037423.1"/>
</dbReference>
<gene>
    <name evidence="2" type="ORF">Enr13x_20200</name>
</gene>
<feature type="region of interest" description="Disordered" evidence="1">
    <location>
        <begin position="272"/>
        <end position="293"/>
    </location>
</feature>
<evidence type="ECO:0000313" key="3">
    <source>
        <dbReference type="Proteomes" id="UP000319004"/>
    </source>
</evidence>
<keyword evidence="3" id="KW-1185">Reference proteome</keyword>
<proteinExistence type="predicted"/>
<dbReference type="InterPro" id="IPR011990">
    <property type="entry name" value="TPR-like_helical_dom_sf"/>
</dbReference>
<dbReference type="InterPro" id="IPR009211">
    <property type="entry name" value="TagJ"/>
</dbReference>
<dbReference type="AlphaFoldDB" id="A0A518HN41"/>
<dbReference type="OrthoDB" id="5416084at2"/>
<evidence type="ECO:0000256" key="1">
    <source>
        <dbReference type="SAM" id="MobiDB-lite"/>
    </source>
</evidence>
<name>A0A518HN41_9BACT</name>
<dbReference type="Proteomes" id="UP000319004">
    <property type="component" value="Chromosome"/>
</dbReference>
<evidence type="ECO:0000313" key="2">
    <source>
        <dbReference type="EMBL" id="QDV42177.1"/>
    </source>
</evidence>
<dbReference type="Pfam" id="PF14559">
    <property type="entry name" value="TPR_19"/>
    <property type="match status" value="1"/>
</dbReference>
<organism evidence="2 3">
    <name type="scientific">Stieleria neptunia</name>
    <dbReference type="NCBI Taxonomy" id="2527979"/>
    <lineage>
        <taxon>Bacteria</taxon>
        <taxon>Pseudomonadati</taxon>
        <taxon>Planctomycetota</taxon>
        <taxon>Planctomycetia</taxon>
        <taxon>Pirellulales</taxon>
        <taxon>Pirellulaceae</taxon>
        <taxon>Stieleria</taxon>
    </lineage>
</organism>
<dbReference type="SUPFAM" id="SSF144059">
    <property type="entry name" value="ImpE-like"/>
    <property type="match status" value="1"/>
</dbReference>
<accession>A0A518HN41</accession>
<reference evidence="2 3" key="1">
    <citation type="submission" date="2019-03" db="EMBL/GenBank/DDBJ databases">
        <title>Deep-cultivation of Planctomycetes and their phenomic and genomic characterization uncovers novel biology.</title>
        <authorList>
            <person name="Wiegand S."/>
            <person name="Jogler M."/>
            <person name="Boedeker C."/>
            <person name="Pinto D."/>
            <person name="Vollmers J."/>
            <person name="Rivas-Marin E."/>
            <person name="Kohn T."/>
            <person name="Peeters S.H."/>
            <person name="Heuer A."/>
            <person name="Rast P."/>
            <person name="Oberbeckmann S."/>
            <person name="Bunk B."/>
            <person name="Jeske O."/>
            <person name="Meyerdierks A."/>
            <person name="Storesund J.E."/>
            <person name="Kallscheuer N."/>
            <person name="Luecker S."/>
            <person name="Lage O.M."/>
            <person name="Pohl T."/>
            <person name="Merkel B.J."/>
            <person name="Hornburger P."/>
            <person name="Mueller R.-W."/>
            <person name="Bruemmer F."/>
            <person name="Labrenz M."/>
            <person name="Spormann A.M."/>
            <person name="Op den Camp H."/>
            <person name="Overmann J."/>
            <person name="Amann R."/>
            <person name="Jetten M.S.M."/>
            <person name="Mascher T."/>
            <person name="Medema M.H."/>
            <person name="Devos D.P."/>
            <person name="Kaster A.-K."/>
            <person name="Ovreas L."/>
            <person name="Rohde M."/>
            <person name="Galperin M.Y."/>
            <person name="Jogler C."/>
        </authorList>
    </citation>
    <scope>NUCLEOTIDE SEQUENCE [LARGE SCALE GENOMIC DNA]</scope>
    <source>
        <strain evidence="2 3">Enr13</strain>
    </source>
</reference>
<dbReference type="Pfam" id="PF07024">
    <property type="entry name" value="ImpE"/>
    <property type="match status" value="1"/>
</dbReference>
<dbReference type="Gene3D" id="1.25.40.10">
    <property type="entry name" value="Tetratricopeptide repeat domain"/>
    <property type="match status" value="1"/>
</dbReference>
<dbReference type="KEGG" id="snep:Enr13x_20200"/>
<dbReference type="PIRSF" id="PIRSF029288">
    <property type="entry name" value="SciE_ImpE"/>
    <property type="match status" value="1"/>
</dbReference>
<dbReference type="EMBL" id="CP037423">
    <property type="protein sequence ID" value="QDV42177.1"/>
    <property type="molecule type" value="Genomic_DNA"/>
</dbReference>